<dbReference type="PATRIC" id="fig|1293439.3.peg.442"/>
<organism evidence="1 2">
    <name type="scientific">Devosia epidermidihirudinis</name>
    <dbReference type="NCBI Taxonomy" id="1293439"/>
    <lineage>
        <taxon>Bacteria</taxon>
        <taxon>Pseudomonadati</taxon>
        <taxon>Pseudomonadota</taxon>
        <taxon>Alphaproteobacteria</taxon>
        <taxon>Hyphomicrobiales</taxon>
        <taxon>Devosiaceae</taxon>
        <taxon>Devosia</taxon>
    </lineage>
</organism>
<gene>
    <name evidence="1" type="ORF">WH87_04415</name>
</gene>
<protein>
    <submittedName>
        <fullName evidence="1">Uncharacterized protein</fullName>
    </submittedName>
</protein>
<proteinExistence type="predicted"/>
<comment type="caution">
    <text evidence="1">The sequence shown here is derived from an EMBL/GenBank/DDBJ whole genome shotgun (WGS) entry which is preliminary data.</text>
</comment>
<name>A0A0F5QEN4_9HYPH</name>
<evidence type="ECO:0000313" key="1">
    <source>
        <dbReference type="EMBL" id="KKC39457.1"/>
    </source>
</evidence>
<keyword evidence="2" id="KW-1185">Reference proteome</keyword>
<dbReference type="AlphaFoldDB" id="A0A0F5QEN4"/>
<accession>A0A0F5QEN4</accession>
<dbReference type="EMBL" id="LANJ01000011">
    <property type="protein sequence ID" value="KKC39457.1"/>
    <property type="molecule type" value="Genomic_DNA"/>
</dbReference>
<sequence length="87" mass="10033">MRLAHDAIDVCGMALPTKSPHVLLVVNQPLRNRPMFVRAVWRNRRLVDIKQTLREMDVPSTRDADLLGLTGPDFHKMILSLFDRRSL</sequence>
<evidence type="ECO:0000313" key="2">
    <source>
        <dbReference type="Proteomes" id="UP000033411"/>
    </source>
</evidence>
<dbReference type="Proteomes" id="UP000033411">
    <property type="component" value="Unassembled WGS sequence"/>
</dbReference>
<reference evidence="1 2" key="1">
    <citation type="submission" date="2015-03" db="EMBL/GenBank/DDBJ databases">
        <authorList>
            <person name="Lepp D."/>
            <person name="Hassan Y.I."/>
            <person name="Li X.-Z."/>
            <person name="Zhou T."/>
        </authorList>
    </citation>
    <scope>NUCLEOTIDE SEQUENCE [LARGE SCALE GENOMIC DNA]</scope>
    <source>
        <strain evidence="1 2">E84</strain>
    </source>
</reference>